<dbReference type="EMBL" id="LCBN01000003">
    <property type="protein sequence ID" value="KKS14321.1"/>
    <property type="molecule type" value="Genomic_DNA"/>
</dbReference>
<organism evidence="1 2">
    <name type="scientific">Candidatus Daviesbacteria bacterium GW2011_GWB1_41_5</name>
    <dbReference type="NCBI Taxonomy" id="1618429"/>
    <lineage>
        <taxon>Bacteria</taxon>
        <taxon>Candidatus Daviesiibacteriota</taxon>
    </lineage>
</organism>
<name>A0A0G0YXA3_9BACT</name>
<proteinExistence type="predicted"/>
<sequence length="45" mass="5768">MEKEEEIIVINQYRIFWKKYKIMKLSFTNSTVLHRRKLQLWKIRQ</sequence>
<reference evidence="1 2" key="1">
    <citation type="journal article" date="2015" name="Nature">
        <title>rRNA introns, odd ribosomes, and small enigmatic genomes across a large radiation of phyla.</title>
        <authorList>
            <person name="Brown C.T."/>
            <person name="Hug L.A."/>
            <person name="Thomas B.C."/>
            <person name="Sharon I."/>
            <person name="Castelle C.J."/>
            <person name="Singh A."/>
            <person name="Wilkins M.J."/>
            <person name="Williams K.H."/>
            <person name="Banfield J.F."/>
        </authorList>
    </citation>
    <scope>NUCLEOTIDE SEQUENCE [LARGE SCALE GENOMIC DNA]</scope>
</reference>
<protein>
    <submittedName>
        <fullName evidence="1">Uncharacterized protein</fullName>
    </submittedName>
</protein>
<evidence type="ECO:0000313" key="2">
    <source>
        <dbReference type="Proteomes" id="UP000034753"/>
    </source>
</evidence>
<accession>A0A0G0YXA3</accession>
<gene>
    <name evidence="1" type="ORF">UU67_C0003G0043</name>
</gene>
<dbReference type="Proteomes" id="UP000034753">
    <property type="component" value="Unassembled WGS sequence"/>
</dbReference>
<dbReference type="AlphaFoldDB" id="A0A0G0YXA3"/>
<comment type="caution">
    <text evidence="1">The sequence shown here is derived from an EMBL/GenBank/DDBJ whole genome shotgun (WGS) entry which is preliminary data.</text>
</comment>
<evidence type="ECO:0000313" key="1">
    <source>
        <dbReference type="EMBL" id="KKS14321.1"/>
    </source>
</evidence>